<reference evidence="2" key="1">
    <citation type="submission" date="2017-10" db="EMBL/GenBank/DDBJ databases">
        <title>Completed PacBio SMRT sequence of Methylosinus trichosporium OB3b reveals presence of a third large plasmid.</title>
        <authorList>
            <person name="Charles T.C."/>
            <person name="Lynch M.D.J."/>
            <person name="Heil J.R."/>
            <person name="Cheng J."/>
        </authorList>
    </citation>
    <scope>NUCLEOTIDE SEQUENCE [LARGE SCALE GENOMIC DNA]</scope>
    <source>
        <strain evidence="2">OB3b</strain>
    </source>
</reference>
<accession>A0A2D2CWW7</accession>
<dbReference type="PANTHER" id="PTHR14136:SF17">
    <property type="entry name" value="BTB_POZ DOMAIN-CONTAINING PROTEIN KCTD9"/>
    <property type="match status" value="1"/>
</dbReference>
<keyword evidence="2" id="KW-1185">Reference proteome</keyword>
<protein>
    <recommendedName>
        <fullName evidence="3">Pentapeptide repeat-containing protein</fullName>
    </recommendedName>
</protein>
<evidence type="ECO:0000313" key="2">
    <source>
        <dbReference type="Proteomes" id="UP000230709"/>
    </source>
</evidence>
<dbReference type="Pfam" id="PF00805">
    <property type="entry name" value="Pentapeptide"/>
    <property type="match status" value="1"/>
</dbReference>
<dbReference type="InterPro" id="IPR001646">
    <property type="entry name" value="5peptide_repeat"/>
</dbReference>
<dbReference type="PANTHER" id="PTHR14136">
    <property type="entry name" value="BTB_POZ DOMAIN-CONTAINING PROTEIN KCTD9"/>
    <property type="match status" value="1"/>
</dbReference>
<dbReference type="Gene3D" id="2.160.20.80">
    <property type="entry name" value="E3 ubiquitin-protein ligase SopA"/>
    <property type="match status" value="1"/>
</dbReference>
<gene>
    <name evidence="1" type="ORF">CQW49_04505</name>
</gene>
<dbReference type="KEGG" id="mtw:CQW49_04505"/>
<dbReference type="STRING" id="595536.GCA_000178815_04261"/>
<dbReference type="Proteomes" id="UP000230709">
    <property type="component" value="Chromosome"/>
</dbReference>
<dbReference type="InterPro" id="IPR051082">
    <property type="entry name" value="Pentapeptide-BTB/POZ_domain"/>
</dbReference>
<dbReference type="EMBL" id="CP023737">
    <property type="protein sequence ID" value="ATQ67237.1"/>
    <property type="molecule type" value="Genomic_DNA"/>
</dbReference>
<dbReference type="SUPFAM" id="SSF141571">
    <property type="entry name" value="Pentapeptide repeat-like"/>
    <property type="match status" value="1"/>
</dbReference>
<dbReference type="RefSeq" id="WP_003612906.1">
    <property type="nucleotide sequence ID" value="NZ_ADVE02000001.1"/>
</dbReference>
<evidence type="ECO:0008006" key="3">
    <source>
        <dbReference type="Google" id="ProtNLM"/>
    </source>
</evidence>
<proteinExistence type="predicted"/>
<dbReference type="AlphaFoldDB" id="A0A2D2CWW7"/>
<sequence>MTQAARSAAPREFKIDLSGTFIRRTDLSNADLEGADFRGADCAFVNFRGANMRDAKLDGANLRGADFTGARNLTRTQIATAIVDERTILPDDLGD</sequence>
<evidence type="ECO:0000313" key="1">
    <source>
        <dbReference type="EMBL" id="ATQ67237.1"/>
    </source>
</evidence>
<organism evidence="1 2">
    <name type="scientific">Methylosinus trichosporium (strain ATCC 35070 / NCIMB 11131 / UNIQEM 75 / OB3b)</name>
    <dbReference type="NCBI Taxonomy" id="595536"/>
    <lineage>
        <taxon>Bacteria</taxon>
        <taxon>Pseudomonadati</taxon>
        <taxon>Pseudomonadota</taxon>
        <taxon>Alphaproteobacteria</taxon>
        <taxon>Hyphomicrobiales</taxon>
        <taxon>Methylocystaceae</taxon>
        <taxon>Methylosinus</taxon>
    </lineage>
</organism>
<name>A0A2D2CWW7_METT3</name>